<evidence type="ECO:0000256" key="1">
    <source>
        <dbReference type="SAM" id="MobiDB-lite"/>
    </source>
</evidence>
<dbReference type="GO" id="GO:0019068">
    <property type="term" value="P:virion assembly"/>
    <property type="evidence" value="ECO:0007669"/>
    <property type="project" value="InterPro"/>
</dbReference>
<protein>
    <submittedName>
        <fullName evidence="2">Phage portal protein</fullName>
    </submittedName>
</protein>
<keyword evidence="3" id="KW-1185">Reference proteome</keyword>
<evidence type="ECO:0000313" key="3">
    <source>
        <dbReference type="Proteomes" id="UP000619743"/>
    </source>
</evidence>
<reference evidence="3" key="1">
    <citation type="journal article" date="2019" name="Int. J. Syst. Evol. Microbiol.">
        <title>The Global Catalogue of Microorganisms (GCM) 10K type strain sequencing project: providing services to taxonomists for standard genome sequencing and annotation.</title>
        <authorList>
            <consortium name="The Broad Institute Genomics Platform"/>
            <consortium name="The Broad Institute Genome Sequencing Center for Infectious Disease"/>
            <person name="Wu L."/>
            <person name="Ma J."/>
        </authorList>
    </citation>
    <scope>NUCLEOTIDE SEQUENCE [LARGE SCALE GENOMIC DNA]</scope>
    <source>
        <strain evidence="3">CGMCC 1.10130</strain>
    </source>
</reference>
<dbReference type="Pfam" id="PF05136">
    <property type="entry name" value="Phage_portal_2"/>
    <property type="match status" value="1"/>
</dbReference>
<gene>
    <name evidence="2" type="ORF">GCM10011369_23370</name>
</gene>
<sequence>MALFNWGRNASAQNKERVEPEIRQFDVEQQSSRKITAEQAAAHQRFAASKSERLFKKPLGFGLSADEVLRRDVERLRAASRSAGEDVGYIKKYFGMVQTHIVGDKGFKLQSQIRDERGQLDQAANTAVEMAYKEFCKKGNCEVSGRMNMIEADQLIAKTISQDGDMMIRHIDNAPNKYGYAFQLIEADLLDVNLYKVLSNGNRIKMGVEQDAFGRHVAYHILTNHPGDYTWSSGGRRYIRIPADEIILPFPMWRPGQTRGVPWAHAALLDMHDIRGFREATLVSARVGASNMLIYERDPDQAPPEEDGDWENGEFVQELEPGKTNIAPEGYKARETNFQMPDESTADFQKAMLRGAASGVDANYNVLANDFEGVSWSTLRQAVIEDREHWKRMQGWFISQIKNDIYERWLRNALLRGQINGLQAYDLERAQNYQFSGRRWQWVDPLKDEQAITESYKNFTANPMEVLADKGVDPQELAEGWSQFLDLMGDNIQQAQQVGLIKSAAAKPSQDQEDPSEKPEKNEE</sequence>
<evidence type="ECO:0000313" key="2">
    <source>
        <dbReference type="EMBL" id="GGA80743.1"/>
    </source>
</evidence>
<proteinExistence type="predicted"/>
<organism evidence="2 3">
    <name type="scientific">Neiella marina</name>
    <dbReference type="NCBI Taxonomy" id="508461"/>
    <lineage>
        <taxon>Bacteria</taxon>
        <taxon>Pseudomonadati</taxon>
        <taxon>Pseudomonadota</taxon>
        <taxon>Gammaproteobacteria</taxon>
        <taxon>Alteromonadales</taxon>
        <taxon>Echinimonadaceae</taxon>
        <taxon>Neiella</taxon>
    </lineage>
</organism>
<dbReference type="GO" id="GO:0005198">
    <property type="term" value="F:structural molecule activity"/>
    <property type="evidence" value="ECO:0007669"/>
    <property type="project" value="InterPro"/>
</dbReference>
<name>A0A8J2U5T7_9GAMM</name>
<dbReference type="NCBIfam" id="TIGR01539">
    <property type="entry name" value="portal_lambda"/>
    <property type="match status" value="1"/>
</dbReference>
<dbReference type="Proteomes" id="UP000619743">
    <property type="component" value="Unassembled WGS sequence"/>
</dbReference>
<feature type="region of interest" description="Disordered" evidence="1">
    <location>
        <begin position="499"/>
        <end position="524"/>
    </location>
</feature>
<accession>A0A8J2U5T7</accession>
<dbReference type="InterPro" id="IPR006429">
    <property type="entry name" value="Phage_lambda_portal"/>
</dbReference>
<dbReference type="RefSeq" id="WP_188708215.1">
    <property type="nucleotide sequence ID" value="NZ_BMDX01000011.1"/>
</dbReference>
<comment type="caution">
    <text evidence="2">The sequence shown here is derived from an EMBL/GenBank/DDBJ whole genome shotgun (WGS) entry which is preliminary data.</text>
</comment>
<dbReference type="EMBL" id="BMDX01000011">
    <property type="protein sequence ID" value="GGA80743.1"/>
    <property type="molecule type" value="Genomic_DNA"/>
</dbReference>
<feature type="compositionally biased region" description="Basic and acidic residues" evidence="1">
    <location>
        <begin position="515"/>
        <end position="524"/>
    </location>
</feature>
<dbReference type="AlphaFoldDB" id="A0A8J2U5T7"/>